<dbReference type="InterPro" id="IPR012341">
    <property type="entry name" value="6hp_glycosidase-like_sf"/>
</dbReference>
<dbReference type="GO" id="GO:0006487">
    <property type="term" value="P:protein N-linked glycosylation"/>
    <property type="evidence" value="ECO:0007669"/>
    <property type="project" value="TreeGrafter"/>
</dbReference>
<dbReference type="GO" id="GO:0004573">
    <property type="term" value="F:Glc3Man9GlcNAc2 oligosaccharide glucosidase activity"/>
    <property type="evidence" value="ECO:0007669"/>
    <property type="project" value="InterPro"/>
</dbReference>
<evidence type="ECO:0000259" key="4">
    <source>
        <dbReference type="Pfam" id="PF22422"/>
    </source>
</evidence>
<keyword evidence="2" id="KW-0378">Hydrolase</keyword>
<dbReference type="SUPFAM" id="SSF48208">
    <property type="entry name" value="Six-hairpin glycosidases"/>
    <property type="match status" value="1"/>
</dbReference>
<gene>
    <name evidence="5" type="ORF">TSACC_21383</name>
</gene>
<comment type="similarity">
    <text evidence="1">Belongs to the glycosyl hydrolase 63 family.</text>
</comment>
<dbReference type="InterPro" id="IPR008928">
    <property type="entry name" value="6-hairpin_glycosidase_sf"/>
</dbReference>
<feature type="domain" description="Mannosylglycerate hydrolase MGH1-like glycoside hydrolase" evidence="4">
    <location>
        <begin position="87"/>
        <end position="402"/>
    </location>
</feature>
<dbReference type="RefSeq" id="WP_075078765.1">
    <property type="nucleotide sequence ID" value="NZ_BDCO01000002.1"/>
</dbReference>
<evidence type="ECO:0000313" key="6">
    <source>
        <dbReference type="Proteomes" id="UP000076023"/>
    </source>
</evidence>
<evidence type="ECO:0000256" key="1">
    <source>
        <dbReference type="ARBA" id="ARBA00010833"/>
    </source>
</evidence>
<dbReference type="Pfam" id="PF22422">
    <property type="entry name" value="MGH1-like_GH"/>
    <property type="match status" value="1"/>
</dbReference>
<dbReference type="InterPro" id="IPR054491">
    <property type="entry name" value="MGH1-like_GH"/>
</dbReference>
<dbReference type="OrthoDB" id="9798687at2"/>
<accession>A0A146G591</accession>
<reference evidence="6" key="1">
    <citation type="journal article" date="2017" name="Genome Announc.">
        <title>Draft Genome Sequence of Terrimicrobium sacchariphilum NM-5T, a Facultative Anaerobic Soil Bacterium of the Class Spartobacteria.</title>
        <authorList>
            <person name="Qiu Y.L."/>
            <person name="Tourlousse D.M."/>
            <person name="Matsuura N."/>
            <person name="Ohashi A."/>
            <person name="Sekiguchi Y."/>
        </authorList>
    </citation>
    <scope>NUCLEOTIDE SEQUENCE [LARGE SCALE GENOMIC DNA]</scope>
    <source>
        <strain evidence="6">NM-5</strain>
    </source>
</reference>
<dbReference type="STRING" id="690879.TSACC_21383"/>
<proteinExistence type="inferred from homology"/>
<comment type="caution">
    <text evidence="5">The sequence shown here is derived from an EMBL/GenBank/DDBJ whole genome shotgun (WGS) entry which is preliminary data.</text>
</comment>
<organism evidence="5 6">
    <name type="scientific">Terrimicrobium sacchariphilum</name>
    <dbReference type="NCBI Taxonomy" id="690879"/>
    <lineage>
        <taxon>Bacteria</taxon>
        <taxon>Pseudomonadati</taxon>
        <taxon>Verrucomicrobiota</taxon>
        <taxon>Terrimicrobiia</taxon>
        <taxon>Terrimicrobiales</taxon>
        <taxon>Terrimicrobiaceae</taxon>
        <taxon>Terrimicrobium</taxon>
    </lineage>
</organism>
<dbReference type="InterPro" id="IPR004888">
    <property type="entry name" value="Glycoside_hydrolase_63"/>
</dbReference>
<evidence type="ECO:0000256" key="3">
    <source>
        <dbReference type="ARBA" id="ARBA00023295"/>
    </source>
</evidence>
<dbReference type="InParanoid" id="A0A146G591"/>
<dbReference type="GO" id="GO:0009311">
    <property type="term" value="P:oligosaccharide metabolic process"/>
    <property type="evidence" value="ECO:0007669"/>
    <property type="project" value="InterPro"/>
</dbReference>
<sequence>MSSESSSSTDSPRGAYFQKKDYQPASALPGFADARKALPRPILDGNRGWLEMYWRCWELAFQHLRQPEAESGLVSDYLDAAFNGNVFQWDTIFMIMFARYGHRAFPAVQSLDNFYARQHASGFICREIRRDGSDFYFRGPRDAVNPPLFSWAEAESFRTTGDKSRFASVLPPLEKYVAWLNTESDPDHYDDQPDWVDKGRQSAGSVHRLYWNTPLGCGMDNAPRGGNGWVDMSCQMVIQYNDLATICEELGMSEKAAGFRQEATAISERINRWCWNAEDGFYYDVRNDGSQVRVKTSGGFWPLLAGITSSEQAERLVAHLKDETRFWRPFVFPTLAADEPDYTENGGYWLGAVWAPTNYAIIKGLERCGYGDFAAETATRYLDGMEAVFRDTGTVWENYAPEIPFRPGDPAMKDFVGWTGIGPIALVIENILGLHCDGVNRRLEWTIRRSDRHGIDNLQLGTATVSVIAEARDSVHSPLAVTAVSTAEFTLVMMVNGQRIEQTLPPGVTSLSV</sequence>
<dbReference type="Gene3D" id="1.50.10.10">
    <property type="match status" value="1"/>
</dbReference>
<evidence type="ECO:0000313" key="5">
    <source>
        <dbReference type="EMBL" id="GAT32979.1"/>
    </source>
</evidence>
<dbReference type="AlphaFoldDB" id="A0A146G591"/>
<dbReference type="PANTHER" id="PTHR10412:SF11">
    <property type="entry name" value="MANNOSYL-OLIGOSACCHARIDE GLUCOSIDASE"/>
    <property type="match status" value="1"/>
</dbReference>
<dbReference type="PANTHER" id="PTHR10412">
    <property type="entry name" value="MANNOSYL-OLIGOSACCHARIDE GLUCOSIDASE"/>
    <property type="match status" value="1"/>
</dbReference>
<keyword evidence="3" id="KW-0326">Glycosidase</keyword>
<name>A0A146G591_TERSA</name>
<dbReference type="Proteomes" id="UP000076023">
    <property type="component" value="Unassembled WGS sequence"/>
</dbReference>
<evidence type="ECO:0000256" key="2">
    <source>
        <dbReference type="ARBA" id="ARBA00022801"/>
    </source>
</evidence>
<dbReference type="EMBL" id="BDCO01000002">
    <property type="protein sequence ID" value="GAT32979.1"/>
    <property type="molecule type" value="Genomic_DNA"/>
</dbReference>
<keyword evidence="6" id="KW-1185">Reference proteome</keyword>
<protein>
    <submittedName>
        <fullName evidence="5">Trehalase</fullName>
    </submittedName>
</protein>